<accession>M0ARC0</accession>
<proteinExistence type="predicted"/>
<reference evidence="2 3" key="1">
    <citation type="journal article" date="2014" name="PLoS Genet.">
        <title>Phylogenetically driven sequencing of extremely halophilic archaea reveals strategies for static and dynamic osmo-response.</title>
        <authorList>
            <person name="Becker E.A."/>
            <person name="Seitzer P.M."/>
            <person name="Tritt A."/>
            <person name="Larsen D."/>
            <person name="Krusor M."/>
            <person name="Yao A.I."/>
            <person name="Wu D."/>
            <person name="Madern D."/>
            <person name="Eisen J.A."/>
            <person name="Darling A.E."/>
            <person name="Facciotti M.T."/>
        </authorList>
    </citation>
    <scope>NUCLEOTIDE SEQUENCE [LARGE SCALE GENOMIC DNA]</scope>
    <source>
        <strain evidence="2 3">JCM 10990</strain>
    </source>
</reference>
<feature type="region of interest" description="Disordered" evidence="1">
    <location>
        <begin position="102"/>
        <end position="125"/>
    </location>
</feature>
<dbReference type="PATRIC" id="fig|1227492.4.peg.1795"/>
<dbReference type="Proteomes" id="UP000011693">
    <property type="component" value="Unassembled WGS sequence"/>
</dbReference>
<evidence type="ECO:0000313" key="2">
    <source>
        <dbReference type="EMBL" id="ELY99928.1"/>
    </source>
</evidence>
<protein>
    <submittedName>
        <fullName evidence="2">Uncharacterized protein</fullName>
    </submittedName>
</protein>
<dbReference type="EMBL" id="AOIN01000055">
    <property type="protein sequence ID" value="ELY99928.1"/>
    <property type="molecule type" value="Genomic_DNA"/>
</dbReference>
<organism evidence="2 3">
    <name type="scientific">Natrialba chahannaoensis JCM 10990</name>
    <dbReference type="NCBI Taxonomy" id="1227492"/>
    <lineage>
        <taxon>Archaea</taxon>
        <taxon>Methanobacteriati</taxon>
        <taxon>Methanobacteriota</taxon>
        <taxon>Stenosarchaea group</taxon>
        <taxon>Halobacteria</taxon>
        <taxon>Halobacteriales</taxon>
        <taxon>Natrialbaceae</taxon>
        <taxon>Natrialba</taxon>
    </lineage>
</organism>
<comment type="caution">
    <text evidence="2">The sequence shown here is derived from an EMBL/GenBank/DDBJ whole genome shotgun (WGS) entry which is preliminary data.</text>
</comment>
<gene>
    <name evidence="2" type="ORF">C482_09178</name>
</gene>
<dbReference type="STRING" id="1227492.C482_09178"/>
<evidence type="ECO:0000313" key="3">
    <source>
        <dbReference type="Proteomes" id="UP000011693"/>
    </source>
</evidence>
<evidence type="ECO:0000256" key="1">
    <source>
        <dbReference type="SAM" id="MobiDB-lite"/>
    </source>
</evidence>
<dbReference type="AlphaFoldDB" id="M0ARC0"/>
<keyword evidence="3" id="KW-1185">Reference proteome</keyword>
<sequence>MIEDIDRDVFIRVQTDLLVVGDSIMTDRHHASNGNYEDDDPQNQIGGIIPAFPLSGWLRHGMEETVQEYGGTACHPGEANANFRKDGILRVGSHSKYGFGDLRVKSVEPRSDQCKNSEKNSETTE</sequence>
<name>M0ARC0_9EURY</name>